<evidence type="ECO:0000313" key="10">
    <source>
        <dbReference type="EMBL" id="PWJ93818.1"/>
    </source>
</evidence>
<dbReference type="NCBIfam" id="TIGR01449">
    <property type="entry name" value="PGP_bact"/>
    <property type="match status" value="1"/>
</dbReference>
<dbReference type="Gene3D" id="3.40.50.1000">
    <property type="entry name" value="HAD superfamily/HAD-like"/>
    <property type="match status" value="1"/>
</dbReference>
<dbReference type="SFLD" id="SFLDG01135">
    <property type="entry name" value="C1.5.6:_HAD__Beta-PGM__Phospha"/>
    <property type="match status" value="1"/>
</dbReference>
<dbReference type="PANTHER" id="PTHR43434">
    <property type="entry name" value="PHOSPHOGLYCOLATE PHOSPHATASE"/>
    <property type="match status" value="1"/>
</dbReference>
<dbReference type="InterPro" id="IPR036412">
    <property type="entry name" value="HAD-like_sf"/>
</dbReference>
<dbReference type="SFLD" id="SFLDS00003">
    <property type="entry name" value="Haloacid_Dehalogenase"/>
    <property type="match status" value="1"/>
</dbReference>
<comment type="catalytic activity">
    <reaction evidence="1">
        <text>2-phosphoglycolate + H2O = glycolate + phosphate</text>
        <dbReference type="Rhea" id="RHEA:14369"/>
        <dbReference type="ChEBI" id="CHEBI:15377"/>
        <dbReference type="ChEBI" id="CHEBI:29805"/>
        <dbReference type="ChEBI" id="CHEBI:43474"/>
        <dbReference type="ChEBI" id="CHEBI:58033"/>
        <dbReference type="EC" id="3.1.3.18"/>
    </reaction>
</comment>
<evidence type="ECO:0000256" key="4">
    <source>
        <dbReference type="ARBA" id="ARBA00006171"/>
    </source>
</evidence>
<dbReference type="Pfam" id="PF13419">
    <property type="entry name" value="HAD_2"/>
    <property type="match status" value="1"/>
</dbReference>
<comment type="similarity">
    <text evidence="4">Belongs to the HAD-like hydrolase superfamily. CbbY/CbbZ/Gph/YieH family.</text>
</comment>
<dbReference type="NCBIfam" id="TIGR01509">
    <property type="entry name" value="HAD-SF-IA-v3"/>
    <property type="match status" value="1"/>
</dbReference>
<dbReference type="Gene3D" id="1.10.150.240">
    <property type="entry name" value="Putative phosphatase, domain 2"/>
    <property type="match status" value="1"/>
</dbReference>
<dbReference type="GO" id="GO:0006281">
    <property type="term" value="P:DNA repair"/>
    <property type="evidence" value="ECO:0007669"/>
    <property type="project" value="TreeGrafter"/>
</dbReference>
<gene>
    <name evidence="10" type="ORF">C8D77_101498</name>
</gene>
<comment type="caution">
    <text evidence="10">The sequence shown here is derived from an EMBL/GenBank/DDBJ whole genome shotgun (WGS) entry which is preliminary data.</text>
</comment>
<organism evidence="10 11">
    <name type="scientific">Rhizobium loti</name>
    <name type="common">Mesorhizobium loti</name>
    <dbReference type="NCBI Taxonomy" id="381"/>
    <lineage>
        <taxon>Bacteria</taxon>
        <taxon>Pseudomonadati</taxon>
        <taxon>Pseudomonadota</taxon>
        <taxon>Alphaproteobacteria</taxon>
        <taxon>Hyphomicrobiales</taxon>
        <taxon>Phyllobacteriaceae</taxon>
        <taxon>Mesorhizobium</taxon>
    </lineage>
</organism>
<sequence>MKASQAFADLPLRAVFFDLDGTLVDSAPDMAAAVNELMAQYGLEPHSLEAVRGMIGHGVEKLIERAFAAHSVALGLEDQSASRERMNEIYGRHLTRLTSLRPGADRALTAARKAGMRTGVVTNKPGGFSRIVLAHFGLSNELDVVIGGDAGHPKKPAPDMLLAACHACGCSSAQAVMVGDSMADVGAARAAGMRCIIVRGGYTELAAEALGADCVIDVLDQLESVFLR</sequence>
<dbReference type="EMBL" id="QGGH01000001">
    <property type="protein sequence ID" value="PWJ93818.1"/>
    <property type="molecule type" value="Genomic_DNA"/>
</dbReference>
<keyword evidence="7" id="KW-0378">Hydrolase</keyword>
<evidence type="ECO:0000256" key="2">
    <source>
        <dbReference type="ARBA" id="ARBA00001946"/>
    </source>
</evidence>
<dbReference type="SUPFAM" id="SSF56784">
    <property type="entry name" value="HAD-like"/>
    <property type="match status" value="1"/>
</dbReference>
<dbReference type="InterPro" id="IPR050155">
    <property type="entry name" value="HAD-like_hydrolase_sf"/>
</dbReference>
<accession>A0A8E3B7G6</accession>
<dbReference type="InterPro" id="IPR041492">
    <property type="entry name" value="HAD_2"/>
</dbReference>
<dbReference type="AlphaFoldDB" id="A0A8E3B7G6"/>
<comment type="pathway">
    <text evidence="3">Organic acid metabolism; glycolate biosynthesis; glycolate from 2-phosphoglycolate: step 1/1.</text>
</comment>
<dbReference type="PANTHER" id="PTHR43434:SF1">
    <property type="entry name" value="PHOSPHOGLYCOLATE PHOSPHATASE"/>
    <property type="match status" value="1"/>
</dbReference>
<evidence type="ECO:0000256" key="5">
    <source>
        <dbReference type="ARBA" id="ARBA00013078"/>
    </source>
</evidence>
<protein>
    <recommendedName>
        <fullName evidence="5">phosphoglycolate phosphatase</fullName>
        <ecNumber evidence="5">3.1.3.18</ecNumber>
    </recommendedName>
</protein>
<dbReference type="PRINTS" id="PR00413">
    <property type="entry name" value="HADHALOGNASE"/>
</dbReference>
<dbReference type="NCBIfam" id="TIGR01549">
    <property type="entry name" value="HAD-SF-IA-v1"/>
    <property type="match status" value="1"/>
</dbReference>
<keyword evidence="9" id="KW-0119">Carbohydrate metabolism</keyword>
<proteinExistence type="inferred from homology"/>
<reference evidence="10 11" key="1">
    <citation type="submission" date="2018-05" db="EMBL/GenBank/DDBJ databases">
        <title>Genomic Encyclopedia of Type Strains, Phase IV (KMG-IV): sequencing the most valuable type-strain genomes for metagenomic binning, comparative biology and taxonomic classification.</title>
        <authorList>
            <person name="Goeker M."/>
        </authorList>
    </citation>
    <scope>NUCLEOTIDE SEQUENCE [LARGE SCALE GENOMIC DNA]</scope>
    <source>
        <strain evidence="10 11">DSM 2626</strain>
    </source>
</reference>
<dbReference type="Proteomes" id="UP000245631">
    <property type="component" value="Unassembled WGS sequence"/>
</dbReference>
<dbReference type="GO" id="GO:0008967">
    <property type="term" value="F:phosphoglycolate phosphatase activity"/>
    <property type="evidence" value="ECO:0007669"/>
    <property type="project" value="UniProtKB-EC"/>
</dbReference>
<dbReference type="InterPro" id="IPR023214">
    <property type="entry name" value="HAD_sf"/>
</dbReference>
<keyword evidence="8" id="KW-0460">Magnesium</keyword>
<dbReference type="InterPro" id="IPR023198">
    <property type="entry name" value="PGP-like_dom2"/>
</dbReference>
<dbReference type="GO" id="GO:0005975">
    <property type="term" value="P:carbohydrate metabolic process"/>
    <property type="evidence" value="ECO:0007669"/>
    <property type="project" value="InterPro"/>
</dbReference>
<comment type="cofactor">
    <cofactor evidence="2">
        <name>Mg(2+)</name>
        <dbReference type="ChEBI" id="CHEBI:18420"/>
    </cofactor>
</comment>
<dbReference type="GO" id="GO:0005829">
    <property type="term" value="C:cytosol"/>
    <property type="evidence" value="ECO:0007669"/>
    <property type="project" value="TreeGrafter"/>
</dbReference>
<evidence type="ECO:0000313" key="11">
    <source>
        <dbReference type="Proteomes" id="UP000245631"/>
    </source>
</evidence>
<evidence type="ECO:0000256" key="8">
    <source>
        <dbReference type="ARBA" id="ARBA00022842"/>
    </source>
</evidence>
<evidence type="ECO:0000256" key="9">
    <source>
        <dbReference type="ARBA" id="ARBA00023277"/>
    </source>
</evidence>
<evidence type="ECO:0000256" key="6">
    <source>
        <dbReference type="ARBA" id="ARBA00022723"/>
    </source>
</evidence>
<evidence type="ECO:0000256" key="3">
    <source>
        <dbReference type="ARBA" id="ARBA00004818"/>
    </source>
</evidence>
<dbReference type="InterPro" id="IPR037512">
    <property type="entry name" value="PGPase_prok"/>
</dbReference>
<evidence type="ECO:0000256" key="1">
    <source>
        <dbReference type="ARBA" id="ARBA00000830"/>
    </source>
</evidence>
<dbReference type="InterPro" id="IPR006439">
    <property type="entry name" value="HAD-SF_hydro_IA"/>
</dbReference>
<dbReference type="GO" id="GO:0046872">
    <property type="term" value="F:metal ion binding"/>
    <property type="evidence" value="ECO:0007669"/>
    <property type="project" value="UniProtKB-KW"/>
</dbReference>
<name>A0A8E3B7G6_RHILI</name>
<dbReference type="EC" id="3.1.3.18" evidence="5"/>
<keyword evidence="6" id="KW-0479">Metal-binding</keyword>
<dbReference type="SFLD" id="SFLDG01129">
    <property type="entry name" value="C1.5:_HAD__Beta-PGM__Phosphata"/>
    <property type="match status" value="1"/>
</dbReference>
<evidence type="ECO:0000256" key="7">
    <source>
        <dbReference type="ARBA" id="ARBA00022801"/>
    </source>
</evidence>